<comment type="caution">
    <text evidence="1">The sequence shown here is derived from an EMBL/GenBank/DDBJ whole genome shotgun (WGS) entry which is preliminary data.</text>
</comment>
<proteinExistence type="predicted"/>
<dbReference type="EMBL" id="CM045770">
    <property type="protein sequence ID" value="KAI7992821.1"/>
    <property type="molecule type" value="Genomic_DNA"/>
</dbReference>
<dbReference type="Proteomes" id="UP001060215">
    <property type="component" value="Chromosome 13"/>
</dbReference>
<name>A0ACC0FXX5_9ERIC</name>
<evidence type="ECO:0000313" key="2">
    <source>
        <dbReference type="Proteomes" id="UP001060215"/>
    </source>
</evidence>
<reference evidence="1 2" key="1">
    <citation type="journal article" date="2022" name="Plant J.">
        <title>Chromosome-level genome of Camellia lanceoleosa provides a valuable resource for understanding genome evolution and self-incompatibility.</title>
        <authorList>
            <person name="Gong W."/>
            <person name="Xiao S."/>
            <person name="Wang L."/>
            <person name="Liao Z."/>
            <person name="Chang Y."/>
            <person name="Mo W."/>
            <person name="Hu G."/>
            <person name="Li W."/>
            <person name="Zhao G."/>
            <person name="Zhu H."/>
            <person name="Hu X."/>
            <person name="Ji K."/>
            <person name="Xiang X."/>
            <person name="Song Q."/>
            <person name="Yuan D."/>
            <person name="Jin S."/>
            <person name="Zhang L."/>
        </authorList>
    </citation>
    <scope>NUCLEOTIDE SEQUENCE [LARGE SCALE GENOMIC DNA]</scope>
    <source>
        <strain evidence="1">SQ_2022a</strain>
    </source>
</reference>
<protein>
    <submittedName>
        <fullName evidence="1">Uncharacterized protein</fullName>
    </submittedName>
</protein>
<organism evidence="1 2">
    <name type="scientific">Camellia lanceoleosa</name>
    <dbReference type="NCBI Taxonomy" id="1840588"/>
    <lineage>
        <taxon>Eukaryota</taxon>
        <taxon>Viridiplantae</taxon>
        <taxon>Streptophyta</taxon>
        <taxon>Embryophyta</taxon>
        <taxon>Tracheophyta</taxon>
        <taxon>Spermatophyta</taxon>
        <taxon>Magnoliopsida</taxon>
        <taxon>eudicotyledons</taxon>
        <taxon>Gunneridae</taxon>
        <taxon>Pentapetalae</taxon>
        <taxon>asterids</taxon>
        <taxon>Ericales</taxon>
        <taxon>Theaceae</taxon>
        <taxon>Camellia</taxon>
    </lineage>
</organism>
<sequence>MITFKLSEDHFNMNDRFSMQHQELNAALVSPPENGTSTSGSRADAHQQEGRERVSSISPLWQSKGTNPLLNSSPSSALKPRISVLLPKVPRLVRHIKSSSS</sequence>
<keyword evidence="2" id="KW-1185">Reference proteome</keyword>
<gene>
    <name evidence="1" type="ORF">LOK49_LG12G02361</name>
</gene>
<evidence type="ECO:0000313" key="1">
    <source>
        <dbReference type="EMBL" id="KAI7992821.1"/>
    </source>
</evidence>
<accession>A0ACC0FXX5</accession>